<keyword evidence="3" id="KW-1185">Reference proteome</keyword>
<dbReference type="Gene3D" id="3.10.129.10">
    <property type="entry name" value="Hotdog Thioesterase"/>
    <property type="match status" value="2"/>
</dbReference>
<dbReference type="CDD" id="cd03441">
    <property type="entry name" value="R_hydratase_like"/>
    <property type="match status" value="1"/>
</dbReference>
<dbReference type="SUPFAM" id="SSF54637">
    <property type="entry name" value="Thioesterase/thiol ester dehydrase-isomerase"/>
    <property type="match status" value="2"/>
</dbReference>
<dbReference type="AlphaFoldDB" id="A0A8J3ECH7"/>
<protein>
    <recommendedName>
        <fullName evidence="4">MaoC-like domain-containing protein</fullName>
    </recommendedName>
</protein>
<feature type="region of interest" description="Disordered" evidence="1">
    <location>
        <begin position="110"/>
        <end position="138"/>
    </location>
</feature>
<dbReference type="RefSeq" id="WP_188898712.1">
    <property type="nucleotide sequence ID" value="NZ_BMKS01000002.1"/>
</dbReference>
<dbReference type="InterPro" id="IPR029069">
    <property type="entry name" value="HotDog_dom_sf"/>
</dbReference>
<organism evidence="2 3">
    <name type="scientific">Caldovatus sediminis</name>
    <dbReference type="NCBI Taxonomy" id="2041189"/>
    <lineage>
        <taxon>Bacteria</taxon>
        <taxon>Pseudomonadati</taxon>
        <taxon>Pseudomonadota</taxon>
        <taxon>Alphaproteobacteria</taxon>
        <taxon>Acetobacterales</taxon>
        <taxon>Roseomonadaceae</taxon>
        <taxon>Caldovatus</taxon>
    </lineage>
</organism>
<gene>
    <name evidence="2" type="ORF">GCM10010964_08020</name>
</gene>
<name>A0A8J3ECH7_9PROT</name>
<reference evidence="2 3" key="1">
    <citation type="journal article" date="2014" name="Int. J. Syst. Evol. Microbiol.">
        <title>Complete genome sequence of Corynebacterium casei LMG S-19264T (=DSM 44701T), isolated from a smear-ripened cheese.</title>
        <authorList>
            <consortium name="US DOE Joint Genome Institute (JGI-PGF)"/>
            <person name="Walter F."/>
            <person name="Albersmeier A."/>
            <person name="Kalinowski J."/>
            <person name="Ruckert C."/>
        </authorList>
    </citation>
    <scope>NUCLEOTIDE SEQUENCE [LARGE SCALE GENOMIC DNA]</scope>
    <source>
        <strain evidence="2 3">CGMCC 1.16330</strain>
    </source>
</reference>
<sequence length="267" mass="28992">MVEAVLSYEVRANNLSRASENRIHDDEVARRFGFAGALVPGVEVYAYACHPVVSRWGRDWLVRGAAECRFLKPVYDGAPVRVTAEAEDGAALALRVESGGTPCAAGRAWMPDEPPDVGPTAEDRPWNAPPAERPPASEATLAPGAWLCTAPERITTEALAGYLRGISEADPLYAAEGLVHPGLILRLCNRALTQNVVLGPWIHVGSRIRNLSLARVGETFAVSARVLANAERKGHRIVELDALVTADRRRPVAHVLHTAIWRPRRAD</sequence>
<evidence type="ECO:0008006" key="4">
    <source>
        <dbReference type="Google" id="ProtNLM"/>
    </source>
</evidence>
<proteinExistence type="predicted"/>
<dbReference type="Proteomes" id="UP000597507">
    <property type="component" value="Unassembled WGS sequence"/>
</dbReference>
<evidence type="ECO:0000313" key="3">
    <source>
        <dbReference type="Proteomes" id="UP000597507"/>
    </source>
</evidence>
<dbReference type="EMBL" id="BMKS01000002">
    <property type="protein sequence ID" value="GGG22259.1"/>
    <property type="molecule type" value="Genomic_DNA"/>
</dbReference>
<accession>A0A8J3ECH7</accession>
<evidence type="ECO:0000313" key="2">
    <source>
        <dbReference type="EMBL" id="GGG22259.1"/>
    </source>
</evidence>
<comment type="caution">
    <text evidence="2">The sequence shown here is derived from an EMBL/GenBank/DDBJ whole genome shotgun (WGS) entry which is preliminary data.</text>
</comment>
<evidence type="ECO:0000256" key="1">
    <source>
        <dbReference type="SAM" id="MobiDB-lite"/>
    </source>
</evidence>